<organism evidence="1">
    <name type="scientific">Sesamum radiatum</name>
    <name type="common">Black benniseed</name>
    <dbReference type="NCBI Taxonomy" id="300843"/>
    <lineage>
        <taxon>Eukaryota</taxon>
        <taxon>Viridiplantae</taxon>
        <taxon>Streptophyta</taxon>
        <taxon>Embryophyta</taxon>
        <taxon>Tracheophyta</taxon>
        <taxon>Spermatophyta</taxon>
        <taxon>Magnoliopsida</taxon>
        <taxon>eudicotyledons</taxon>
        <taxon>Gunneridae</taxon>
        <taxon>Pentapetalae</taxon>
        <taxon>asterids</taxon>
        <taxon>lamiids</taxon>
        <taxon>Lamiales</taxon>
        <taxon>Pedaliaceae</taxon>
        <taxon>Sesamum</taxon>
    </lineage>
</organism>
<reference evidence="1" key="1">
    <citation type="submission" date="2020-06" db="EMBL/GenBank/DDBJ databases">
        <authorList>
            <person name="Li T."/>
            <person name="Hu X."/>
            <person name="Zhang T."/>
            <person name="Song X."/>
            <person name="Zhang H."/>
            <person name="Dai N."/>
            <person name="Sheng W."/>
            <person name="Hou X."/>
            <person name="Wei L."/>
        </authorList>
    </citation>
    <scope>NUCLEOTIDE SEQUENCE</scope>
    <source>
        <strain evidence="1">G02</strain>
        <tissue evidence="1">Leaf</tissue>
    </source>
</reference>
<gene>
    <name evidence="1" type="ORF">Sradi_3216300</name>
</gene>
<reference evidence="1" key="2">
    <citation type="journal article" date="2024" name="Plant">
        <title>Genomic evolution and insights into agronomic trait innovations of Sesamum species.</title>
        <authorList>
            <person name="Miao H."/>
            <person name="Wang L."/>
            <person name="Qu L."/>
            <person name="Liu H."/>
            <person name="Sun Y."/>
            <person name="Le M."/>
            <person name="Wang Q."/>
            <person name="Wei S."/>
            <person name="Zheng Y."/>
            <person name="Lin W."/>
            <person name="Duan Y."/>
            <person name="Cao H."/>
            <person name="Xiong S."/>
            <person name="Wang X."/>
            <person name="Wei L."/>
            <person name="Li C."/>
            <person name="Ma Q."/>
            <person name="Ju M."/>
            <person name="Zhao R."/>
            <person name="Li G."/>
            <person name="Mu C."/>
            <person name="Tian Q."/>
            <person name="Mei H."/>
            <person name="Zhang T."/>
            <person name="Gao T."/>
            <person name="Zhang H."/>
        </authorList>
    </citation>
    <scope>NUCLEOTIDE SEQUENCE</scope>
    <source>
        <strain evidence="1">G02</strain>
    </source>
</reference>
<evidence type="ECO:0000313" key="1">
    <source>
        <dbReference type="EMBL" id="KAL0379108.1"/>
    </source>
</evidence>
<name>A0AAW2RGE0_SESRA</name>
<dbReference type="AlphaFoldDB" id="A0AAW2RGE0"/>
<accession>A0AAW2RGE0</accession>
<sequence length="119" mass="12830">MEEVWRDIALASDIPHNPSGHGVILQDFFSKDPPPPPPLPRASPPLRLLRLPRLPQCSLSALPPSTSAHCSFSPIISPFHMYPLSTRLSMLWFLTTIAAAGRRGSPTPTEAPATAATSV</sequence>
<protein>
    <submittedName>
        <fullName evidence="1">Uncharacterized protein</fullName>
    </submittedName>
</protein>
<comment type="caution">
    <text evidence="1">The sequence shown here is derived from an EMBL/GenBank/DDBJ whole genome shotgun (WGS) entry which is preliminary data.</text>
</comment>
<dbReference type="EMBL" id="JACGWJ010000013">
    <property type="protein sequence ID" value="KAL0379108.1"/>
    <property type="molecule type" value="Genomic_DNA"/>
</dbReference>
<proteinExistence type="predicted"/>